<dbReference type="Proteomes" id="UP000799302">
    <property type="component" value="Unassembled WGS sequence"/>
</dbReference>
<keyword evidence="3" id="KW-0804">Transcription</keyword>
<dbReference type="InterPro" id="IPR051127">
    <property type="entry name" value="Fungal_SecMet_Regulators"/>
</dbReference>
<dbReference type="AlphaFoldDB" id="A0A6A6UB95"/>
<gene>
    <name evidence="7" type="ORF">BT63DRAFT_287949</name>
</gene>
<dbReference type="PROSITE" id="PS50048">
    <property type="entry name" value="ZN2_CY6_FUNGAL_2"/>
    <property type="match status" value="1"/>
</dbReference>
<accession>A0A6A6UB95</accession>
<evidence type="ECO:0000256" key="4">
    <source>
        <dbReference type="ARBA" id="ARBA00023242"/>
    </source>
</evidence>
<dbReference type="InterPro" id="IPR007219">
    <property type="entry name" value="XnlR_reg_dom"/>
</dbReference>
<dbReference type="OrthoDB" id="2571985at2759"/>
<evidence type="ECO:0000313" key="7">
    <source>
        <dbReference type="EMBL" id="KAF2668886.1"/>
    </source>
</evidence>
<dbReference type="Gene3D" id="4.10.240.10">
    <property type="entry name" value="Zn(2)-C6 fungal-type DNA-binding domain"/>
    <property type="match status" value="1"/>
</dbReference>
<dbReference type="CDD" id="cd00067">
    <property type="entry name" value="GAL4"/>
    <property type="match status" value="1"/>
</dbReference>
<keyword evidence="2" id="KW-0805">Transcription regulation</keyword>
<name>A0A6A6UB95_9PEZI</name>
<evidence type="ECO:0000256" key="2">
    <source>
        <dbReference type="ARBA" id="ARBA00023015"/>
    </source>
</evidence>
<keyword evidence="8" id="KW-1185">Reference proteome</keyword>
<dbReference type="Pfam" id="PF04082">
    <property type="entry name" value="Fungal_trans"/>
    <property type="match status" value="1"/>
</dbReference>
<feature type="region of interest" description="Disordered" evidence="5">
    <location>
        <begin position="99"/>
        <end position="129"/>
    </location>
</feature>
<dbReference type="EMBL" id="MU004236">
    <property type="protein sequence ID" value="KAF2668886.1"/>
    <property type="molecule type" value="Genomic_DNA"/>
</dbReference>
<dbReference type="PANTHER" id="PTHR47424">
    <property type="entry name" value="REGULATORY PROTEIN GAL4"/>
    <property type="match status" value="1"/>
</dbReference>
<dbReference type="GO" id="GO:0000981">
    <property type="term" value="F:DNA-binding transcription factor activity, RNA polymerase II-specific"/>
    <property type="evidence" value="ECO:0007669"/>
    <property type="project" value="InterPro"/>
</dbReference>
<dbReference type="GO" id="GO:0005634">
    <property type="term" value="C:nucleus"/>
    <property type="evidence" value="ECO:0007669"/>
    <property type="project" value="TreeGrafter"/>
</dbReference>
<dbReference type="GO" id="GO:0006351">
    <property type="term" value="P:DNA-templated transcription"/>
    <property type="evidence" value="ECO:0007669"/>
    <property type="project" value="InterPro"/>
</dbReference>
<evidence type="ECO:0000256" key="3">
    <source>
        <dbReference type="ARBA" id="ARBA00023163"/>
    </source>
</evidence>
<dbReference type="SUPFAM" id="SSF57701">
    <property type="entry name" value="Zn2/Cys6 DNA-binding domain"/>
    <property type="match status" value="1"/>
</dbReference>
<keyword evidence="4" id="KW-0539">Nucleus</keyword>
<feature type="domain" description="Zn(2)-C6 fungal-type" evidence="6">
    <location>
        <begin position="18"/>
        <end position="47"/>
    </location>
</feature>
<dbReference type="GO" id="GO:0000435">
    <property type="term" value="P:positive regulation of transcription from RNA polymerase II promoter by galactose"/>
    <property type="evidence" value="ECO:0007669"/>
    <property type="project" value="TreeGrafter"/>
</dbReference>
<evidence type="ECO:0000256" key="1">
    <source>
        <dbReference type="ARBA" id="ARBA00022723"/>
    </source>
</evidence>
<evidence type="ECO:0000259" key="6">
    <source>
        <dbReference type="PROSITE" id="PS50048"/>
    </source>
</evidence>
<dbReference type="PANTHER" id="PTHR47424:SF15">
    <property type="entry name" value="ZN(II)2CYS6 TRANSCRIPTION FACTOR (EUROFUNG)"/>
    <property type="match status" value="1"/>
</dbReference>
<sequence length="663" mass="76049">MDEKSPPRKLKRPRAAQACERCRLKKYKCDESIPCFHCKKSNLECVYQNANRYRDDAYASHYIQTLETKVRELTAQLMAVGSPVSQHSLDPENRVILTSNPLPKSLMPAADGQQTTSSRQSVSDEAGDTAAEVEIADVNRHTNAVEFHGSTSSMAFLGYLKRRQSHQTGYSAAAEAPSLVSALHNPAFSPQAHHHGPEKSRNIYSKQAHIFIEAYFENLHFVHPLIDKEHFMARANNLWFGHHNPEDESFVPLYLSLMSLGALVRVWDEERLDGLTRFEWSRKLFGDAQAYLNDLRFSNDLDTVQCLYFMAKVCQNELNQHLAYMYLGLAIRTCLSAGFNRESPNPKCHQSGTIAKTWWGIYSLEIEMSFSLGRPDTLGMDEYHNRRLPPIDDSEYAIIPLMVQFAHIIRKVTILIYHKKSKWQEKVNIACQIEQDMGQWVATLPEKIRPFPLEKRFLGALKEPKWCRRQRLVLNLRYHNVRMLLFRPFLSYVAQNHSIVMHEALEQAINKCLDSAKTTIELIHETYTIHSFFRTWWYNTTYVMFAVSVLLLYISRVRTPLQSPSVVKTIEMAVEILDAMDESVVARKTAVIIKDSLREAMEASAEPAAPTSTTTNTLATNSQLYVDEYLDMNLFASLDFPDYSLQDMASLFDEFSRTPHTPI</sequence>
<proteinExistence type="predicted"/>
<dbReference type="InterPro" id="IPR036864">
    <property type="entry name" value="Zn2-C6_fun-type_DNA-bd_sf"/>
</dbReference>
<dbReference type="GO" id="GO:0000978">
    <property type="term" value="F:RNA polymerase II cis-regulatory region sequence-specific DNA binding"/>
    <property type="evidence" value="ECO:0007669"/>
    <property type="project" value="TreeGrafter"/>
</dbReference>
<dbReference type="Pfam" id="PF00172">
    <property type="entry name" value="Zn_clus"/>
    <property type="match status" value="1"/>
</dbReference>
<evidence type="ECO:0000313" key="8">
    <source>
        <dbReference type="Proteomes" id="UP000799302"/>
    </source>
</evidence>
<protein>
    <submittedName>
        <fullName evidence="7">Zn(II)2Cys6 transcription factor</fullName>
    </submittedName>
</protein>
<dbReference type="PROSITE" id="PS00463">
    <property type="entry name" value="ZN2_CY6_FUNGAL_1"/>
    <property type="match status" value="1"/>
</dbReference>
<dbReference type="CDD" id="cd12148">
    <property type="entry name" value="fungal_TF_MHR"/>
    <property type="match status" value="1"/>
</dbReference>
<dbReference type="SMART" id="SM00066">
    <property type="entry name" value="GAL4"/>
    <property type="match status" value="1"/>
</dbReference>
<evidence type="ECO:0000256" key="5">
    <source>
        <dbReference type="SAM" id="MobiDB-lite"/>
    </source>
</evidence>
<reference evidence="7" key="1">
    <citation type="journal article" date="2020" name="Stud. Mycol.">
        <title>101 Dothideomycetes genomes: a test case for predicting lifestyles and emergence of pathogens.</title>
        <authorList>
            <person name="Haridas S."/>
            <person name="Albert R."/>
            <person name="Binder M."/>
            <person name="Bloem J."/>
            <person name="Labutti K."/>
            <person name="Salamov A."/>
            <person name="Andreopoulos B."/>
            <person name="Baker S."/>
            <person name="Barry K."/>
            <person name="Bills G."/>
            <person name="Bluhm B."/>
            <person name="Cannon C."/>
            <person name="Castanera R."/>
            <person name="Culley D."/>
            <person name="Daum C."/>
            <person name="Ezra D."/>
            <person name="Gonzalez J."/>
            <person name="Henrissat B."/>
            <person name="Kuo A."/>
            <person name="Liang C."/>
            <person name="Lipzen A."/>
            <person name="Lutzoni F."/>
            <person name="Magnuson J."/>
            <person name="Mondo S."/>
            <person name="Nolan M."/>
            <person name="Ohm R."/>
            <person name="Pangilinan J."/>
            <person name="Park H.-J."/>
            <person name="Ramirez L."/>
            <person name="Alfaro M."/>
            <person name="Sun H."/>
            <person name="Tritt A."/>
            <person name="Yoshinaga Y."/>
            <person name="Zwiers L.-H."/>
            <person name="Turgeon B."/>
            <person name="Goodwin S."/>
            <person name="Spatafora J."/>
            <person name="Crous P."/>
            <person name="Grigoriev I."/>
        </authorList>
    </citation>
    <scope>NUCLEOTIDE SEQUENCE</scope>
    <source>
        <strain evidence="7">CBS 115976</strain>
    </source>
</reference>
<dbReference type="InterPro" id="IPR001138">
    <property type="entry name" value="Zn2Cys6_DnaBD"/>
</dbReference>
<dbReference type="SMART" id="SM00906">
    <property type="entry name" value="Fungal_trans"/>
    <property type="match status" value="1"/>
</dbReference>
<keyword evidence="1" id="KW-0479">Metal-binding</keyword>
<feature type="compositionally biased region" description="Polar residues" evidence="5">
    <location>
        <begin position="112"/>
        <end position="123"/>
    </location>
</feature>
<organism evidence="7 8">
    <name type="scientific">Microthyrium microscopicum</name>
    <dbReference type="NCBI Taxonomy" id="703497"/>
    <lineage>
        <taxon>Eukaryota</taxon>
        <taxon>Fungi</taxon>
        <taxon>Dikarya</taxon>
        <taxon>Ascomycota</taxon>
        <taxon>Pezizomycotina</taxon>
        <taxon>Dothideomycetes</taxon>
        <taxon>Dothideomycetes incertae sedis</taxon>
        <taxon>Microthyriales</taxon>
        <taxon>Microthyriaceae</taxon>
        <taxon>Microthyrium</taxon>
    </lineage>
</organism>
<dbReference type="GO" id="GO:0008270">
    <property type="term" value="F:zinc ion binding"/>
    <property type="evidence" value="ECO:0007669"/>
    <property type="project" value="InterPro"/>
</dbReference>